<reference evidence="2" key="2">
    <citation type="submission" date="2017-10" db="EMBL/GenBank/DDBJ databases">
        <title>Ladona fulva Genome sequencing and assembly.</title>
        <authorList>
            <person name="Murali S."/>
            <person name="Richards S."/>
            <person name="Bandaranaike D."/>
            <person name="Bellair M."/>
            <person name="Blankenburg K."/>
            <person name="Chao H."/>
            <person name="Dinh H."/>
            <person name="Doddapaneni H."/>
            <person name="Dugan-Rocha S."/>
            <person name="Elkadiri S."/>
            <person name="Gnanaolivu R."/>
            <person name="Hernandez B."/>
            <person name="Skinner E."/>
            <person name="Javaid M."/>
            <person name="Lee S."/>
            <person name="Li M."/>
            <person name="Ming W."/>
            <person name="Munidasa M."/>
            <person name="Muniz J."/>
            <person name="Nguyen L."/>
            <person name="Hughes D."/>
            <person name="Osuji N."/>
            <person name="Pu L.-L."/>
            <person name="Puazo M."/>
            <person name="Qu C."/>
            <person name="Quiroz J."/>
            <person name="Raj R."/>
            <person name="Weissenberger G."/>
            <person name="Xin Y."/>
            <person name="Zou X."/>
            <person name="Han Y."/>
            <person name="Worley K."/>
            <person name="Muzny D."/>
            <person name="Gibbs R."/>
        </authorList>
    </citation>
    <scope>NUCLEOTIDE SEQUENCE</scope>
    <source>
        <strain evidence="2">Sampled in the wild</strain>
    </source>
</reference>
<sequence length="115" mass="13613">MDKVWNEEVLRRVGEKKTLIETARIRKRNWMGHWLRRDSLLVSAVEGMVNGRKGRIRWWMRSKQTNADEKGIQQNEEQQKKLNGKKNNSQDEESAESSEILTAFLKRRKDSESLT</sequence>
<dbReference type="OrthoDB" id="425681at2759"/>
<evidence type="ECO:0000256" key="1">
    <source>
        <dbReference type="SAM" id="MobiDB-lite"/>
    </source>
</evidence>
<proteinExistence type="predicted"/>
<accession>A0A8K0P5W7</accession>
<dbReference type="Proteomes" id="UP000792457">
    <property type="component" value="Unassembled WGS sequence"/>
</dbReference>
<feature type="region of interest" description="Disordered" evidence="1">
    <location>
        <begin position="64"/>
        <end position="115"/>
    </location>
</feature>
<gene>
    <name evidence="2" type="ORF">J437_LFUL012064</name>
</gene>
<dbReference type="EMBL" id="KZ308588">
    <property type="protein sequence ID" value="KAG8232039.1"/>
    <property type="molecule type" value="Genomic_DNA"/>
</dbReference>
<reference evidence="2" key="1">
    <citation type="submission" date="2013-04" db="EMBL/GenBank/DDBJ databases">
        <authorList>
            <person name="Qu J."/>
            <person name="Murali S.C."/>
            <person name="Bandaranaike D."/>
            <person name="Bellair M."/>
            <person name="Blankenburg K."/>
            <person name="Chao H."/>
            <person name="Dinh H."/>
            <person name="Doddapaneni H."/>
            <person name="Downs B."/>
            <person name="Dugan-Rocha S."/>
            <person name="Elkadiri S."/>
            <person name="Gnanaolivu R.D."/>
            <person name="Hernandez B."/>
            <person name="Javaid M."/>
            <person name="Jayaseelan J.C."/>
            <person name="Lee S."/>
            <person name="Li M."/>
            <person name="Ming W."/>
            <person name="Munidasa M."/>
            <person name="Muniz J."/>
            <person name="Nguyen L."/>
            <person name="Ongeri F."/>
            <person name="Osuji N."/>
            <person name="Pu L.-L."/>
            <person name="Puazo M."/>
            <person name="Qu C."/>
            <person name="Quiroz J."/>
            <person name="Raj R."/>
            <person name="Weissenberger G."/>
            <person name="Xin Y."/>
            <person name="Zou X."/>
            <person name="Han Y."/>
            <person name="Richards S."/>
            <person name="Worley K."/>
            <person name="Muzny D."/>
            <person name="Gibbs R."/>
        </authorList>
    </citation>
    <scope>NUCLEOTIDE SEQUENCE</scope>
    <source>
        <strain evidence="2">Sampled in the wild</strain>
    </source>
</reference>
<keyword evidence="3" id="KW-1185">Reference proteome</keyword>
<comment type="caution">
    <text evidence="2">The sequence shown here is derived from an EMBL/GenBank/DDBJ whole genome shotgun (WGS) entry which is preliminary data.</text>
</comment>
<protein>
    <submittedName>
        <fullName evidence="2">Uncharacterized protein</fullName>
    </submittedName>
</protein>
<name>A0A8K0P5W7_LADFU</name>
<evidence type="ECO:0000313" key="3">
    <source>
        <dbReference type="Proteomes" id="UP000792457"/>
    </source>
</evidence>
<dbReference type="AlphaFoldDB" id="A0A8K0P5W7"/>
<organism evidence="2 3">
    <name type="scientific">Ladona fulva</name>
    <name type="common">Scarce chaser dragonfly</name>
    <name type="synonym">Libellula fulva</name>
    <dbReference type="NCBI Taxonomy" id="123851"/>
    <lineage>
        <taxon>Eukaryota</taxon>
        <taxon>Metazoa</taxon>
        <taxon>Ecdysozoa</taxon>
        <taxon>Arthropoda</taxon>
        <taxon>Hexapoda</taxon>
        <taxon>Insecta</taxon>
        <taxon>Pterygota</taxon>
        <taxon>Palaeoptera</taxon>
        <taxon>Odonata</taxon>
        <taxon>Epiprocta</taxon>
        <taxon>Anisoptera</taxon>
        <taxon>Libelluloidea</taxon>
        <taxon>Libellulidae</taxon>
        <taxon>Ladona</taxon>
    </lineage>
</organism>
<evidence type="ECO:0000313" key="2">
    <source>
        <dbReference type="EMBL" id="KAG8232039.1"/>
    </source>
</evidence>